<evidence type="ECO:0000256" key="2">
    <source>
        <dbReference type="SAM" id="Phobius"/>
    </source>
</evidence>
<keyword evidence="2" id="KW-1133">Transmembrane helix</keyword>
<reference evidence="3 4" key="1">
    <citation type="journal article" date="2020" name="ISME J.">
        <title>Comparative genomics reveals insights into cyanobacterial evolution and habitat adaptation.</title>
        <authorList>
            <person name="Chen M.Y."/>
            <person name="Teng W.K."/>
            <person name="Zhao L."/>
            <person name="Hu C.X."/>
            <person name="Zhou Y.K."/>
            <person name="Han B.P."/>
            <person name="Song L.R."/>
            <person name="Shu W.S."/>
        </authorList>
    </citation>
    <scope>NUCLEOTIDE SEQUENCE [LARGE SCALE GENOMIC DNA]</scope>
    <source>
        <strain evidence="3 4">FACHB-248</strain>
    </source>
</reference>
<keyword evidence="2" id="KW-0472">Membrane</keyword>
<feature type="region of interest" description="Disordered" evidence="1">
    <location>
        <begin position="1"/>
        <end position="22"/>
    </location>
</feature>
<dbReference type="Proteomes" id="UP000660380">
    <property type="component" value="Unassembled WGS sequence"/>
</dbReference>
<comment type="caution">
    <text evidence="3">The sequence shown here is derived from an EMBL/GenBank/DDBJ whole genome shotgun (WGS) entry which is preliminary data.</text>
</comment>
<evidence type="ECO:0000256" key="1">
    <source>
        <dbReference type="SAM" id="MobiDB-lite"/>
    </source>
</evidence>
<sequence>MMGSRPIYSADREKNVPGGDRSPKIIESIIVSSLNLFSFSFMIIFYHWSLVLTNDQ</sequence>
<accession>A0ABR8GK92</accession>
<gene>
    <name evidence="3" type="ORF">H6G81_03425</name>
</gene>
<protein>
    <submittedName>
        <fullName evidence="3">Uncharacterized protein</fullName>
    </submittedName>
</protein>
<dbReference type="RefSeq" id="WP_186227734.1">
    <property type="nucleotide sequence ID" value="NZ_JACJTA010000004.1"/>
</dbReference>
<proteinExistence type="predicted"/>
<keyword evidence="2" id="KW-0812">Transmembrane</keyword>
<evidence type="ECO:0000313" key="3">
    <source>
        <dbReference type="EMBL" id="MBD2603601.1"/>
    </source>
</evidence>
<name>A0ABR8GK92_9CYAN</name>
<evidence type="ECO:0000313" key="4">
    <source>
        <dbReference type="Proteomes" id="UP000660380"/>
    </source>
</evidence>
<dbReference type="EMBL" id="JACJTA010000004">
    <property type="protein sequence ID" value="MBD2603601.1"/>
    <property type="molecule type" value="Genomic_DNA"/>
</dbReference>
<keyword evidence="4" id="KW-1185">Reference proteome</keyword>
<feature type="transmembrane region" description="Helical" evidence="2">
    <location>
        <begin position="29"/>
        <end position="48"/>
    </location>
</feature>
<organism evidence="3 4">
    <name type="scientific">Scytonema hofmannii FACHB-248</name>
    <dbReference type="NCBI Taxonomy" id="1842502"/>
    <lineage>
        <taxon>Bacteria</taxon>
        <taxon>Bacillati</taxon>
        <taxon>Cyanobacteriota</taxon>
        <taxon>Cyanophyceae</taxon>
        <taxon>Nostocales</taxon>
        <taxon>Scytonemataceae</taxon>
        <taxon>Scytonema</taxon>
    </lineage>
</organism>